<dbReference type="OrthoDB" id="37896at10239"/>
<name>S5Y6J0_9VIRU</name>
<keyword evidence="1" id="KW-0812">Transmembrane</keyword>
<proteinExistence type="predicted"/>
<dbReference type="Proteomes" id="UP000015547">
    <property type="component" value="Segment"/>
</dbReference>
<evidence type="ECO:0000256" key="1">
    <source>
        <dbReference type="SAM" id="Phobius"/>
    </source>
</evidence>
<evidence type="ECO:0000313" key="3">
    <source>
        <dbReference type="Proteomes" id="UP000015547"/>
    </source>
</evidence>
<reference evidence="2 3" key="1">
    <citation type="journal article" date="2013" name="J. Bacteriol.">
        <title>Identification of a Ligand on the Wip1 Bacteriophage Highly Specific for a Receptor on Bacillus anthracis.</title>
        <authorList>
            <person name="Kan S."/>
            <person name="Fornelos N."/>
            <person name="Schuch R."/>
            <person name="Fischetti V.A."/>
        </authorList>
    </citation>
    <scope>NUCLEOTIDE SEQUENCE [LARGE SCALE GENOMIC DNA]</scope>
</reference>
<evidence type="ECO:0000313" key="2">
    <source>
        <dbReference type="EMBL" id="AGT13372.1"/>
    </source>
</evidence>
<sequence length="74" mass="8224">MAGELSHFKKDLYPNLGFENTSYLSIPEAEDQQAMVDDQKVAEETARTSNKAGHKNIMLGIVLLIIIMFVLGKV</sequence>
<keyword evidence="3" id="KW-1185">Reference proteome</keyword>
<dbReference type="KEGG" id="vg:16359176"/>
<organism evidence="2 3">
    <name type="scientific">Bacillus phage Wip1</name>
    <dbReference type="NCBI Taxonomy" id="663237"/>
    <lineage>
        <taxon>Viruses</taxon>
        <taxon>Varidnaviria</taxon>
        <taxon>Bamfordvirae</taxon>
        <taxon>Preplasmiviricota</taxon>
        <taxon>Prepoliviricotina</taxon>
        <taxon>Tectiliviricetes</taxon>
        <taxon>Kalamavirales</taxon>
        <taxon>Tectiviridae</taxon>
        <taxon>Betatectivirus</taxon>
        <taxon>Betatectivirus Wip1</taxon>
    </lineage>
</organism>
<keyword evidence="1" id="KW-0472">Membrane</keyword>
<protein>
    <submittedName>
        <fullName evidence="2">Uncharacterized protein</fullName>
    </submittedName>
</protein>
<dbReference type="GeneID" id="16359176"/>
<dbReference type="RefSeq" id="YP_008433311.1">
    <property type="nucleotide sequence ID" value="NC_022094.1"/>
</dbReference>
<dbReference type="EMBL" id="KF188458">
    <property type="protein sequence ID" value="AGT13372.1"/>
    <property type="molecule type" value="Genomic_DNA"/>
</dbReference>
<accession>S5Y6J0</accession>
<keyword evidence="1" id="KW-1133">Transmembrane helix</keyword>
<feature type="transmembrane region" description="Helical" evidence="1">
    <location>
        <begin position="56"/>
        <end position="72"/>
    </location>
</feature>